<dbReference type="Proteomes" id="UP000562492">
    <property type="component" value="Unassembled WGS sequence"/>
</dbReference>
<reference evidence="3 4" key="1">
    <citation type="submission" date="2020-08" db="EMBL/GenBank/DDBJ databases">
        <title>Functional genomics of gut bacteria from endangered species of beetles.</title>
        <authorList>
            <person name="Carlos-Shanley C."/>
        </authorList>
    </citation>
    <scope>NUCLEOTIDE SEQUENCE [LARGE SCALE GENOMIC DNA]</scope>
    <source>
        <strain evidence="3 4">S00124</strain>
    </source>
</reference>
<dbReference type="CDD" id="cd19076">
    <property type="entry name" value="AKR_AKR13A_13D"/>
    <property type="match status" value="1"/>
</dbReference>
<dbReference type="InterPro" id="IPR023210">
    <property type="entry name" value="NADP_OxRdtase_dom"/>
</dbReference>
<dbReference type="PANTHER" id="PTHR43625">
    <property type="entry name" value="AFLATOXIN B1 ALDEHYDE REDUCTASE"/>
    <property type="match status" value="1"/>
</dbReference>
<dbReference type="EMBL" id="JACHKZ010000010">
    <property type="protein sequence ID" value="MBB6577893.1"/>
    <property type="molecule type" value="Genomic_DNA"/>
</dbReference>
<feature type="domain" description="NADP-dependent oxidoreductase" evidence="2">
    <location>
        <begin position="16"/>
        <end position="316"/>
    </location>
</feature>
<dbReference type="PROSITE" id="PS51257">
    <property type="entry name" value="PROKAR_LIPOPROTEIN"/>
    <property type="match status" value="1"/>
</dbReference>
<dbReference type="RefSeq" id="WP_184707787.1">
    <property type="nucleotide sequence ID" value="NZ_JACHKZ010000010.1"/>
</dbReference>
<gene>
    <name evidence="3" type="ORF">HNP33_001961</name>
</gene>
<dbReference type="Pfam" id="PF00248">
    <property type="entry name" value="Aldo_ket_red"/>
    <property type="match status" value="1"/>
</dbReference>
<dbReference type="InterPro" id="IPR036812">
    <property type="entry name" value="NAD(P)_OxRdtase_dom_sf"/>
</dbReference>
<protein>
    <submittedName>
        <fullName evidence="3">Aryl-alcohol dehydrogenase-like predicted oxidoreductase</fullName>
    </submittedName>
</protein>
<organism evidence="3 4">
    <name type="scientific">Comamonas odontotermitis</name>
    <dbReference type="NCBI Taxonomy" id="379895"/>
    <lineage>
        <taxon>Bacteria</taxon>
        <taxon>Pseudomonadati</taxon>
        <taxon>Pseudomonadota</taxon>
        <taxon>Betaproteobacteria</taxon>
        <taxon>Burkholderiales</taxon>
        <taxon>Comamonadaceae</taxon>
        <taxon>Comamonas</taxon>
    </lineage>
</organism>
<evidence type="ECO:0000313" key="3">
    <source>
        <dbReference type="EMBL" id="MBB6577893.1"/>
    </source>
</evidence>
<evidence type="ECO:0000313" key="4">
    <source>
        <dbReference type="Proteomes" id="UP000562492"/>
    </source>
</evidence>
<dbReference type="Gene3D" id="3.20.20.100">
    <property type="entry name" value="NADP-dependent oxidoreductase domain"/>
    <property type="match status" value="1"/>
</dbReference>
<name>A0ABR6RFF8_9BURK</name>
<evidence type="ECO:0000256" key="1">
    <source>
        <dbReference type="ARBA" id="ARBA00023002"/>
    </source>
</evidence>
<dbReference type="InterPro" id="IPR050791">
    <property type="entry name" value="Aldo-Keto_reductase"/>
</dbReference>
<keyword evidence="4" id="KW-1185">Reference proteome</keyword>
<dbReference type="PANTHER" id="PTHR43625:SF77">
    <property type="entry name" value="ALDO-KETO REDUCTASE"/>
    <property type="match status" value="1"/>
</dbReference>
<evidence type="ECO:0000259" key="2">
    <source>
        <dbReference type="Pfam" id="PF00248"/>
    </source>
</evidence>
<proteinExistence type="predicted"/>
<sequence length="338" mass="36417">MQWRKLGSQGLQVSAVGLGCMGMSFAYGGADDAQSIATLHRALDLGVNFWDTAEVYGPFTNEQLIGRALQSLKGRRDEVVVATKFGFDIAPETPQRRGPQRMVGVNSRPAHIRAVVEASLERLGIEAIDLLYQHRVDPAVPIEEVVGTMGDLVRQGKVRFLGLSEVSAATLRKAHAVHPISAVQSEYSLWSREPEAEVLPACAELGIGFVPYSPLGRGALTGKLPAPDELSEDDFRRGLPRFQAEAWGANQSLVATLQRMAAARGLTAAQLALAWVLAQSPSIVPIPGARREQHLRENALAADVVLSSAELQEIGAAMDPSRVQGDRYTEAALALVDR</sequence>
<accession>A0ABR6RFF8</accession>
<keyword evidence="1" id="KW-0560">Oxidoreductase</keyword>
<comment type="caution">
    <text evidence="3">The sequence shown here is derived from an EMBL/GenBank/DDBJ whole genome shotgun (WGS) entry which is preliminary data.</text>
</comment>
<dbReference type="SUPFAM" id="SSF51430">
    <property type="entry name" value="NAD(P)-linked oxidoreductase"/>
    <property type="match status" value="1"/>
</dbReference>